<proteinExistence type="predicted"/>
<comment type="caution">
    <text evidence="2">The sequence shown here is derived from an EMBL/GenBank/DDBJ whole genome shotgun (WGS) entry which is preliminary data.</text>
</comment>
<protein>
    <recommendedName>
        <fullName evidence="4">CTCK domain-containing protein</fullName>
    </recommendedName>
</protein>
<feature type="chain" id="PRO_5023831507" description="CTCK domain-containing protein" evidence="1">
    <location>
        <begin position="18"/>
        <end position="95"/>
    </location>
</feature>
<gene>
    <name evidence="2" type="ORF">FQN60_006234</name>
</gene>
<organism evidence="2 3">
    <name type="scientific">Etheostoma spectabile</name>
    <name type="common">orangethroat darter</name>
    <dbReference type="NCBI Taxonomy" id="54343"/>
    <lineage>
        <taxon>Eukaryota</taxon>
        <taxon>Metazoa</taxon>
        <taxon>Chordata</taxon>
        <taxon>Craniata</taxon>
        <taxon>Vertebrata</taxon>
        <taxon>Euteleostomi</taxon>
        <taxon>Actinopterygii</taxon>
        <taxon>Neopterygii</taxon>
        <taxon>Teleostei</taxon>
        <taxon>Neoteleostei</taxon>
        <taxon>Acanthomorphata</taxon>
        <taxon>Eupercaria</taxon>
        <taxon>Perciformes</taxon>
        <taxon>Percoidei</taxon>
        <taxon>Percidae</taxon>
        <taxon>Etheostomatinae</taxon>
        <taxon>Etheostoma</taxon>
    </lineage>
</organism>
<dbReference type="EMBL" id="VOFY01000019">
    <property type="protein sequence ID" value="KAA8582563.1"/>
    <property type="molecule type" value="Genomic_DNA"/>
</dbReference>
<keyword evidence="1" id="KW-0732">Signal</keyword>
<name>A0A5J5CP17_9PERO</name>
<dbReference type="Proteomes" id="UP000327493">
    <property type="component" value="Chromosome 19"/>
</dbReference>
<evidence type="ECO:0008006" key="4">
    <source>
        <dbReference type="Google" id="ProtNLM"/>
    </source>
</evidence>
<feature type="signal peptide" evidence="1">
    <location>
        <begin position="1"/>
        <end position="17"/>
    </location>
</feature>
<keyword evidence="3" id="KW-1185">Reference proteome</keyword>
<dbReference type="AlphaFoldDB" id="A0A5J5CP17"/>
<accession>A0A5J5CP17</accession>
<evidence type="ECO:0000313" key="3">
    <source>
        <dbReference type="Proteomes" id="UP000327493"/>
    </source>
</evidence>
<evidence type="ECO:0000313" key="2">
    <source>
        <dbReference type="EMBL" id="KAA8582563.1"/>
    </source>
</evidence>
<reference evidence="2 3" key="1">
    <citation type="submission" date="2019-08" db="EMBL/GenBank/DDBJ databases">
        <title>A chromosome-level genome assembly, high-density linkage maps, and genome scans reveal the genomic architecture of hybrid incompatibilities underlying speciation via character displacement in darters (Percidae: Etheostominae).</title>
        <authorList>
            <person name="Moran R.L."/>
            <person name="Catchen J.M."/>
            <person name="Fuller R.C."/>
        </authorList>
    </citation>
    <scope>NUCLEOTIDE SEQUENCE [LARGE SCALE GENOMIC DNA]</scope>
    <source>
        <strain evidence="2">EspeVRDwgs_2016</strain>
        <tissue evidence="2">Muscle</tissue>
    </source>
</reference>
<sequence length="95" mass="10775">MSRIVGATLLLIVLVDTFYCSTDVSQAGSRVSSVHVRKCWCKVFPNGKIKCRYHPLPTKIGEKQNLIECICSKGNHHKWRPDCPRLLSIFPMSMV</sequence>
<evidence type="ECO:0000256" key="1">
    <source>
        <dbReference type="SAM" id="SignalP"/>
    </source>
</evidence>